<dbReference type="FunFam" id="3.40.30.10:FF:000013">
    <property type="entry name" value="Blast:Protein SCO1 homolog, mitochondrial"/>
    <property type="match status" value="1"/>
</dbReference>
<name>A0A450WYA1_9GAMM</name>
<feature type="binding site" evidence="3">
    <location>
        <position position="93"/>
    </location>
    <ligand>
        <name>Cu cation</name>
        <dbReference type="ChEBI" id="CHEBI:23378"/>
    </ligand>
</feature>
<keyword evidence="3" id="KW-0479">Metal-binding</keyword>
<evidence type="ECO:0000313" key="7">
    <source>
        <dbReference type="EMBL" id="VFJ74942.1"/>
    </source>
</evidence>
<reference evidence="9" key="1">
    <citation type="submission" date="2019-02" db="EMBL/GenBank/DDBJ databases">
        <authorList>
            <person name="Gruber-Vodicka R. H."/>
            <person name="Seah K. B. B."/>
        </authorList>
    </citation>
    <scope>NUCLEOTIDE SEQUENCE</scope>
    <source>
        <strain evidence="7">BECK_BZ163</strain>
        <strain evidence="9">BECK_BZ164</strain>
        <strain evidence="8">BECK_BZ165</strain>
    </source>
</reference>
<dbReference type="CDD" id="cd02968">
    <property type="entry name" value="SCO"/>
    <property type="match status" value="1"/>
</dbReference>
<evidence type="ECO:0000256" key="3">
    <source>
        <dbReference type="PIRSR" id="PIRSR603782-1"/>
    </source>
</evidence>
<dbReference type="AlphaFoldDB" id="A0A450WYA1"/>
<sequence length="229" mass="25880">MSERVIAEHHRSSTRRLITGIGLALVVLGALWFSVFRTEKSIDLGTTATVLAEPRPFPAFTLTDHQGHSFTEKSLHGQWTFLYFGYTSCPDVCPPVLATLIQTDRILRETPVPGSSRSVPRVVFVSLDPERDTKERIMRYLSRFNPDFLGATGTEEEIRNLTRQLGVTYHRSYKDKSGEDYIIDHSSFILLTTPQGRIRATFFPPHNPAAVAEDFRKILAILGNRRGAY</sequence>
<evidence type="ECO:0000256" key="5">
    <source>
        <dbReference type="SAM" id="Phobius"/>
    </source>
</evidence>
<evidence type="ECO:0000259" key="6">
    <source>
        <dbReference type="PROSITE" id="PS51352"/>
    </source>
</evidence>
<organism evidence="9">
    <name type="scientific">Candidatus Kentrum sp. FM</name>
    <dbReference type="NCBI Taxonomy" id="2126340"/>
    <lineage>
        <taxon>Bacteria</taxon>
        <taxon>Pseudomonadati</taxon>
        <taxon>Pseudomonadota</taxon>
        <taxon>Gammaproteobacteria</taxon>
        <taxon>Candidatus Kentrum</taxon>
    </lineage>
</organism>
<dbReference type="EMBL" id="CAADFA010000961">
    <property type="protein sequence ID" value="VFJ77091.1"/>
    <property type="molecule type" value="Genomic_DNA"/>
</dbReference>
<dbReference type="Gene3D" id="3.40.30.10">
    <property type="entry name" value="Glutaredoxin"/>
    <property type="match status" value="1"/>
</dbReference>
<dbReference type="EMBL" id="CAADEZ010000805">
    <property type="protein sequence ID" value="VFJ74942.1"/>
    <property type="molecule type" value="Genomic_DNA"/>
</dbReference>
<feature type="binding site" evidence="3">
    <location>
        <position position="89"/>
    </location>
    <ligand>
        <name>Cu cation</name>
        <dbReference type="ChEBI" id="CHEBI:23378"/>
    </ligand>
</feature>
<proteinExistence type="inferred from homology"/>
<keyword evidence="5" id="KW-1133">Transmembrane helix</keyword>
<gene>
    <name evidence="7" type="ORF">BECKFM1743A_GA0114220_108052</name>
    <name evidence="9" type="ORF">BECKFM1743B_GA0114221_108342</name>
    <name evidence="8" type="ORF">BECKFM1743C_GA0114222_109611</name>
</gene>
<feature type="domain" description="Thioredoxin" evidence="6">
    <location>
        <begin position="51"/>
        <end position="224"/>
    </location>
</feature>
<dbReference type="PROSITE" id="PS51352">
    <property type="entry name" value="THIOREDOXIN_2"/>
    <property type="match status" value="1"/>
</dbReference>
<evidence type="ECO:0000256" key="2">
    <source>
        <dbReference type="ARBA" id="ARBA00023008"/>
    </source>
</evidence>
<dbReference type="InterPro" id="IPR003782">
    <property type="entry name" value="SCO1/SenC"/>
</dbReference>
<dbReference type="SUPFAM" id="SSF52833">
    <property type="entry name" value="Thioredoxin-like"/>
    <property type="match status" value="1"/>
</dbReference>
<dbReference type="GO" id="GO:0046872">
    <property type="term" value="F:metal ion binding"/>
    <property type="evidence" value="ECO:0007669"/>
    <property type="project" value="UniProtKB-KW"/>
</dbReference>
<feature type="binding site" evidence="3">
    <location>
        <position position="185"/>
    </location>
    <ligand>
        <name>Cu cation</name>
        <dbReference type="ChEBI" id="CHEBI:23378"/>
    </ligand>
</feature>
<comment type="similarity">
    <text evidence="1">Belongs to the SCO1/2 family.</text>
</comment>
<dbReference type="Pfam" id="PF02630">
    <property type="entry name" value="SCO1-SenC"/>
    <property type="match status" value="1"/>
</dbReference>
<dbReference type="InterPro" id="IPR036249">
    <property type="entry name" value="Thioredoxin-like_sf"/>
</dbReference>
<keyword evidence="4" id="KW-1015">Disulfide bond</keyword>
<dbReference type="PANTHER" id="PTHR12151:SF25">
    <property type="entry name" value="LINALOOL DEHYDRATASE_ISOMERASE DOMAIN-CONTAINING PROTEIN"/>
    <property type="match status" value="1"/>
</dbReference>
<protein>
    <submittedName>
        <fullName evidence="9">Protein SCO1/2</fullName>
    </submittedName>
</protein>
<accession>A0A450WYA1</accession>
<dbReference type="InterPro" id="IPR013766">
    <property type="entry name" value="Thioredoxin_domain"/>
</dbReference>
<evidence type="ECO:0000256" key="4">
    <source>
        <dbReference type="PIRSR" id="PIRSR603782-2"/>
    </source>
</evidence>
<feature type="disulfide bond" description="Redox-active" evidence="4">
    <location>
        <begin position="89"/>
        <end position="93"/>
    </location>
</feature>
<evidence type="ECO:0000313" key="9">
    <source>
        <dbReference type="EMBL" id="VFK22024.1"/>
    </source>
</evidence>
<keyword evidence="5" id="KW-0472">Membrane</keyword>
<keyword evidence="2 3" id="KW-0186">Copper</keyword>
<keyword evidence="5" id="KW-0812">Transmembrane</keyword>
<evidence type="ECO:0000313" key="8">
    <source>
        <dbReference type="EMBL" id="VFJ77091.1"/>
    </source>
</evidence>
<evidence type="ECO:0000256" key="1">
    <source>
        <dbReference type="ARBA" id="ARBA00010996"/>
    </source>
</evidence>
<dbReference type="PANTHER" id="PTHR12151">
    <property type="entry name" value="ELECTRON TRANSPORT PROTIN SCO1/SENC FAMILY MEMBER"/>
    <property type="match status" value="1"/>
</dbReference>
<dbReference type="EMBL" id="CAADFL010000834">
    <property type="protein sequence ID" value="VFK22024.1"/>
    <property type="molecule type" value="Genomic_DNA"/>
</dbReference>
<feature type="transmembrane region" description="Helical" evidence="5">
    <location>
        <begin position="17"/>
        <end position="36"/>
    </location>
</feature>